<dbReference type="Pfam" id="PF14787">
    <property type="entry name" value="zf-CCHC_5"/>
    <property type="match status" value="1"/>
</dbReference>
<keyword evidence="2 4" id="KW-0863">Zinc-finger</keyword>
<evidence type="ECO:0000256" key="5">
    <source>
        <dbReference type="SAM" id="MobiDB-lite"/>
    </source>
</evidence>
<dbReference type="AlphaFoldDB" id="A0A811YPZ8"/>
<keyword evidence="1" id="KW-0479">Metal-binding</keyword>
<dbReference type="SUPFAM" id="SSF47836">
    <property type="entry name" value="Retroviral matrix proteins"/>
    <property type="match status" value="1"/>
</dbReference>
<dbReference type="SUPFAM" id="SSF57756">
    <property type="entry name" value="Retrovirus zinc finger-like domains"/>
    <property type="match status" value="2"/>
</dbReference>
<dbReference type="InterPro" id="IPR008919">
    <property type="entry name" value="Retrov_capsid_N"/>
</dbReference>
<dbReference type="PANTHER" id="PTHR40389">
    <property type="entry name" value="ENDOGENOUS RETROVIRUS GROUP K MEMBER 24 GAG POLYPROTEIN-RELATED"/>
    <property type="match status" value="1"/>
</dbReference>
<name>A0A811YPZ8_NYCPR</name>
<dbReference type="InterPro" id="IPR001878">
    <property type="entry name" value="Znf_CCHC"/>
</dbReference>
<dbReference type="SUPFAM" id="SSF47353">
    <property type="entry name" value="Retrovirus capsid dimerization domain-like"/>
    <property type="match status" value="1"/>
</dbReference>
<keyword evidence="8" id="KW-1185">Reference proteome</keyword>
<feature type="domain" description="CCHC-type" evidence="6">
    <location>
        <begin position="469"/>
        <end position="485"/>
    </location>
</feature>
<dbReference type="InterPro" id="IPR045345">
    <property type="entry name" value="Gag_p24_C"/>
</dbReference>
<dbReference type="GO" id="GO:0005198">
    <property type="term" value="F:structural molecule activity"/>
    <property type="evidence" value="ECO:0007669"/>
    <property type="project" value="InterPro"/>
</dbReference>
<proteinExistence type="predicted"/>
<dbReference type="InterPro" id="IPR003322">
    <property type="entry name" value="B_retro_matrix"/>
</dbReference>
<feature type="region of interest" description="Disordered" evidence="5">
    <location>
        <begin position="545"/>
        <end position="571"/>
    </location>
</feature>
<keyword evidence="3" id="KW-0862">Zinc</keyword>
<dbReference type="Gene3D" id="1.10.150.490">
    <property type="entry name" value="Retroviral GAG p10 protein"/>
    <property type="match status" value="1"/>
</dbReference>
<dbReference type="InterPro" id="IPR038124">
    <property type="entry name" value="B_retro_matrix_sf"/>
</dbReference>
<dbReference type="Gene3D" id="1.10.375.10">
    <property type="entry name" value="Human Immunodeficiency Virus Type 1 Capsid Protein"/>
    <property type="match status" value="1"/>
</dbReference>
<evidence type="ECO:0000256" key="1">
    <source>
        <dbReference type="ARBA" id="ARBA00022723"/>
    </source>
</evidence>
<gene>
    <name evidence="7" type="ORF">NYPRO_LOCUS12300</name>
</gene>
<evidence type="ECO:0000259" key="6">
    <source>
        <dbReference type="PROSITE" id="PS50158"/>
    </source>
</evidence>
<dbReference type="GO" id="GO:0008270">
    <property type="term" value="F:zinc ion binding"/>
    <property type="evidence" value="ECO:0007669"/>
    <property type="project" value="UniProtKB-KW"/>
</dbReference>
<dbReference type="InterPro" id="IPR050195">
    <property type="entry name" value="Primate_lentivir_Gag_pol-like"/>
</dbReference>
<sequence length="571" mass="63965">MGQRQSVEHGYFLKVLQALLREKGFKVSHNSLDKFFDTVRIICPWFPDQGSVDLSDWQRVGQTLKNELKIRGEQLPPDIWTTWNCMKEVLDPTDSIEIISLNSKSEESPPSMEGSLENQKIHTPPLHKLSLRIDDEKEDLFDGPYLEDRREEIFVLNHAEPPPPPLLHSSAVQTEKAPRSLFPVQPDDSYPIKGATPLQRTLYQASQRGEDVSEFQLFPVTVQGGQRAHTALSFKVLKDIKQACTQYGPTAPFTLSMLDNLTREALCPGDWRVIAQACLSPGDNLLWKTQFSENAEKQASYNRGTNIPVDYNMLTGSGPYYDVGLQLDFPEVAYTQINSCSLSAWKKLPTTNTRSQELSKIRQGPEENYSDFVARLLTAVSRIVTDAEAGTLIVKQLAYENANAACQAAIRPWKNQGTLEDYVRLCADIGPSYLQGVTLAAAFKGIPPAKLHAQILKQNKNPNMKMNQKCFLCGQLGHFKNQCPQKKISQTTKKPQNLCPRCHRGYHWANECRSKTDSNGNPLSGNWKGGLPRPQQTIAALFPRQTSLPSPTPMTSLELTDYTAVPPPVQD</sequence>
<dbReference type="InterPro" id="IPR008916">
    <property type="entry name" value="Retrov_capsid_C"/>
</dbReference>
<dbReference type="SUPFAM" id="SSF47943">
    <property type="entry name" value="Retrovirus capsid protein, N-terminal core domain"/>
    <property type="match status" value="1"/>
</dbReference>
<dbReference type="GO" id="GO:0016032">
    <property type="term" value="P:viral process"/>
    <property type="evidence" value="ECO:0007669"/>
    <property type="project" value="InterPro"/>
</dbReference>
<dbReference type="InterPro" id="IPR010999">
    <property type="entry name" value="Retrovr_matrix"/>
</dbReference>
<organism evidence="7 8">
    <name type="scientific">Nyctereutes procyonoides</name>
    <name type="common">Raccoon dog</name>
    <name type="synonym">Canis procyonoides</name>
    <dbReference type="NCBI Taxonomy" id="34880"/>
    <lineage>
        <taxon>Eukaryota</taxon>
        <taxon>Metazoa</taxon>
        <taxon>Chordata</taxon>
        <taxon>Craniata</taxon>
        <taxon>Vertebrata</taxon>
        <taxon>Euteleostomi</taxon>
        <taxon>Mammalia</taxon>
        <taxon>Eutheria</taxon>
        <taxon>Laurasiatheria</taxon>
        <taxon>Carnivora</taxon>
        <taxon>Caniformia</taxon>
        <taxon>Canidae</taxon>
        <taxon>Nyctereutes</taxon>
    </lineage>
</organism>
<evidence type="ECO:0000313" key="8">
    <source>
        <dbReference type="Proteomes" id="UP000645828"/>
    </source>
</evidence>
<evidence type="ECO:0000256" key="4">
    <source>
        <dbReference type="PROSITE-ProRule" id="PRU00047"/>
    </source>
</evidence>
<feature type="compositionally biased region" description="Polar residues" evidence="5">
    <location>
        <begin position="545"/>
        <end position="558"/>
    </location>
</feature>
<dbReference type="GO" id="GO:0003676">
    <property type="term" value="F:nucleic acid binding"/>
    <property type="evidence" value="ECO:0007669"/>
    <property type="project" value="InterPro"/>
</dbReference>
<dbReference type="PANTHER" id="PTHR40389:SF3">
    <property type="entry name" value="IGE-BINDING PROTEIN"/>
    <property type="match status" value="1"/>
</dbReference>
<evidence type="ECO:0000256" key="3">
    <source>
        <dbReference type="ARBA" id="ARBA00022833"/>
    </source>
</evidence>
<evidence type="ECO:0000256" key="2">
    <source>
        <dbReference type="ARBA" id="ARBA00022771"/>
    </source>
</evidence>
<comment type="caution">
    <text evidence="7">The sequence shown here is derived from an EMBL/GenBank/DDBJ whole genome shotgun (WGS) entry which is preliminary data.</text>
</comment>
<dbReference type="Gene3D" id="4.10.60.10">
    <property type="entry name" value="Zinc finger, CCHC-type"/>
    <property type="match status" value="1"/>
</dbReference>
<evidence type="ECO:0000313" key="7">
    <source>
        <dbReference type="EMBL" id="CAD7679501.1"/>
    </source>
</evidence>
<dbReference type="EMBL" id="CAJHUB010000730">
    <property type="protein sequence ID" value="CAD7679501.1"/>
    <property type="molecule type" value="Genomic_DNA"/>
</dbReference>
<dbReference type="Pfam" id="PF02337">
    <property type="entry name" value="Gag_p10"/>
    <property type="match status" value="1"/>
</dbReference>
<dbReference type="Proteomes" id="UP000645828">
    <property type="component" value="Unassembled WGS sequence"/>
</dbReference>
<dbReference type="Pfam" id="PF00098">
    <property type="entry name" value="zf-CCHC"/>
    <property type="match status" value="1"/>
</dbReference>
<reference evidence="7" key="1">
    <citation type="submission" date="2020-12" db="EMBL/GenBank/DDBJ databases">
        <authorList>
            <consortium name="Molecular Ecology Group"/>
        </authorList>
    </citation>
    <scope>NUCLEOTIDE SEQUENCE</scope>
    <source>
        <strain evidence="7">TBG_1078</strain>
    </source>
</reference>
<protein>
    <submittedName>
        <fullName evidence="7">(raccoon dog) hypothetical protein</fullName>
    </submittedName>
</protein>
<dbReference type="Pfam" id="PF19317">
    <property type="entry name" value="Gag_p24_C"/>
    <property type="match status" value="1"/>
</dbReference>
<dbReference type="Pfam" id="PF00607">
    <property type="entry name" value="Gag_p24"/>
    <property type="match status" value="1"/>
</dbReference>
<dbReference type="Gene3D" id="1.10.1200.30">
    <property type="match status" value="1"/>
</dbReference>
<dbReference type="PROSITE" id="PS50158">
    <property type="entry name" value="ZF_CCHC"/>
    <property type="match status" value="1"/>
</dbReference>
<accession>A0A811YPZ8</accession>
<dbReference type="SMART" id="SM00343">
    <property type="entry name" value="ZnF_C2HC"/>
    <property type="match status" value="2"/>
</dbReference>
<dbReference type="InterPro" id="IPR036875">
    <property type="entry name" value="Znf_CCHC_sf"/>
</dbReference>